<reference evidence="1 2" key="1">
    <citation type="submission" date="2019-07" db="EMBL/GenBank/DDBJ databases">
        <title>Draft genome assembly of a fouling barnacle, Amphibalanus amphitrite (Darwin, 1854): The first reference genome for Thecostraca.</title>
        <authorList>
            <person name="Kim W."/>
        </authorList>
    </citation>
    <scope>NUCLEOTIDE SEQUENCE [LARGE SCALE GENOMIC DNA]</scope>
    <source>
        <strain evidence="1">SNU_AA5</strain>
        <tissue evidence="1">Soma without cirri and trophi</tissue>
    </source>
</reference>
<sequence length="116" mass="13069">MPRPALWLDGATSRWRRYKRSLSASATAVQGEVVPSAGRELASLMADHGLMRVLQVYPSDMPVRLFAELSLSEVSNIEDGQTRAEVERALELAREAVLQRQTSDDRAVRTDHRNRH</sequence>
<dbReference type="EMBL" id="VIIS01001241">
    <property type="protein sequence ID" value="KAF0300678.1"/>
    <property type="molecule type" value="Genomic_DNA"/>
</dbReference>
<protein>
    <submittedName>
        <fullName evidence="1">Uncharacterized protein</fullName>
    </submittedName>
</protein>
<evidence type="ECO:0000313" key="1">
    <source>
        <dbReference type="EMBL" id="KAF0300678.1"/>
    </source>
</evidence>
<dbReference type="AlphaFoldDB" id="A0A6A4WF84"/>
<proteinExistence type="predicted"/>
<comment type="caution">
    <text evidence="1">The sequence shown here is derived from an EMBL/GenBank/DDBJ whole genome shotgun (WGS) entry which is preliminary data.</text>
</comment>
<accession>A0A6A4WF84</accession>
<keyword evidence="2" id="KW-1185">Reference proteome</keyword>
<organism evidence="1 2">
    <name type="scientific">Amphibalanus amphitrite</name>
    <name type="common">Striped barnacle</name>
    <name type="synonym">Balanus amphitrite</name>
    <dbReference type="NCBI Taxonomy" id="1232801"/>
    <lineage>
        <taxon>Eukaryota</taxon>
        <taxon>Metazoa</taxon>
        <taxon>Ecdysozoa</taxon>
        <taxon>Arthropoda</taxon>
        <taxon>Crustacea</taxon>
        <taxon>Multicrustacea</taxon>
        <taxon>Cirripedia</taxon>
        <taxon>Thoracica</taxon>
        <taxon>Thoracicalcarea</taxon>
        <taxon>Balanomorpha</taxon>
        <taxon>Balanoidea</taxon>
        <taxon>Balanidae</taxon>
        <taxon>Amphibalaninae</taxon>
        <taxon>Amphibalanus</taxon>
    </lineage>
</organism>
<dbReference type="Proteomes" id="UP000440578">
    <property type="component" value="Unassembled WGS sequence"/>
</dbReference>
<evidence type="ECO:0000313" key="2">
    <source>
        <dbReference type="Proteomes" id="UP000440578"/>
    </source>
</evidence>
<name>A0A6A4WF84_AMPAM</name>
<gene>
    <name evidence="1" type="ORF">FJT64_026827</name>
</gene>
<dbReference type="OrthoDB" id="10070999at2759"/>